<gene>
    <name evidence="1" type="ORF">COLSTE_02479</name>
</gene>
<reference evidence="1 2" key="2">
    <citation type="submission" date="2008-10" db="EMBL/GenBank/DDBJ databases">
        <authorList>
            <person name="Fulton L."/>
            <person name="Clifton S."/>
            <person name="Fulton B."/>
            <person name="Xu J."/>
            <person name="Minx P."/>
            <person name="Pepin K.H."/>
            <person name="Johnson M."/>
            <person name="Thiruvilangam P."/>
            <person name="Bhonagiri V."/>
            <person name="Nash W.E."/>
            <person name="Mardis E.R."/>
            <person name="Wilson R.K."/>
        </authorList>
    </citation>
    <scope>NUCLEOTIDE SEQUENCE [LARGE SCALE GENOMIC DNA]</scope>
    <source>
        <strain evidence="1 2">DSM 13279</strain>
    </source>
</reference>
<accession>B6GED9</accession>
<evidence type="ECO:0000313" key="1">
    <source>
        <dbReference type="EMBL" id="EEA89359.1"/>
    </source>
</evidence>
<dbReference type="Proteomes" id="UP000003560">
    <property type="component" value="Unassembled WGS sequence"/>
</dbReference>
<reference evidence="1 2" key="1">
    <citation type="submission" date="2008-10" db="EMBL/GenBank/DDBJ databases">
        <title>Draft genome sequence of Collinsella stercoris (DSM 13279).</title>
        <authorList>
            <person name="Sudarsanam P."/>
            <person name="Ley R."/>
            <person name="Guruge J."/>
            <person name="Turnbaugh P.J."/>
            <person name="Mahowald M."/>
            <person name="Liep D."/>
            <person name="Gordon J."/>
        </authorList>
    </citation>
    <scope>NUCLEOTIDE SEQUENCE [LARGE SCALE GENOMIC DNA]</scope>
    <source>
        <strain evidence="1 2">DSM 13279</strain>
    </source>
</reference>
<dbReference type="AlphaFoldDB" id="B6GED9"/>
<dbReference type="HOGENOM" id="CLU_3308010_0_0_11"/>
<comment type="caution">
    <text evidence="1">The sequence shown here is derived from an EMBL/GenBank/DDBJ whole genome shotgun (WGS) entry which is preliminary data.</text>
</comment>
<protein>
    <submittedName>
        <fullName evidence="1">Uncharacterized protein</fullName>
    </submittedName>
</protein>
<proteinExistence type="predicted"/>
<dbReference type="EMBL" id="ABXJ01000148">
    <property type="protein sequence ID" value="EEA89359.1"/>
    <property type="molecule type" value="Genomic_DNA"/>
</dbReference>
<sequence>MELEKMGLDIWEKRVGAFGAMLWEGVHLDKENRLPWIPL</sequence>
<organism evidence="1 2">
    <name type="scientific">Collinsella stercoris DSM 13279</name>
    <dbReference type="NCBI Taxonomy" id="445975"/>
    <lineage>
        <taxon>Bacteria</taxon>
        <taxon>Bacillati</taxon>
        <taxon>Actinomycetota</taxon>
        <taxon>Coriobacteriia</taxon>
        <taxon>Coriobacteriales</taxon>
        <taxon>Coriobacteriaceae</taxon>
        <taxon>Collinsella</taxon>
    </lineage>
</organism>
<keyword evidence="2" id="KW-1185">Reference proteome</keyword>
<name>B6GED9_9ACTN</name>
<evidence type="ECO:0000313" key="2">
    <source>
        <dbReference type="Proteomes" id="UP000003560"/>
    </source>
</evidence>